<dbReference type="OrthoDB" id="1445207at2"/>
<organism evidence="1 2">
    <name type="scientific">Flagellimonas maritima</name>
    <dbReference type="NCBI Taxonomy" id="1383885"/>
    <lineage>
        <taxon>Bacteria</taxon>
        <taxon>Pseudomonadati</taxon>
        <taxon>Bacteroidota</taxon>
        <taxon>Flavobacteriia</taxon>
        <taxon>Flavobacteriales</taxon>
        <taxon>Flavobacteriaceae</taxon>
        <taxon>Flagellimonas</taxon>
    </lineage>
</organism>
<protein>
    <recommendedName>
        <fullName evidence="3">Lipoprotein</fullName>
    </recommendedName>
</protein>
<reference evidence="1 2" key="1">
    <citation type="submission" date="2018-06" db="EMBL/GenBank/DDBJ databases">
        <title>Spongiibacterium sp. HME9304 Genome sequencing and assembly.</title>
        <authorList>
            <person name="Kang H."/>
            <person name="Kim H."/>
            <person name="Joh K."/>
        </authorList>
    </citation>
    <scope>NUCLEOTIDE SEQUENCE [LARGE SCALE GENOMIC DNA]</scope>
    <source>
        <strain evidence="1 2">HME9304</strain>
    </source>
</reference>
<dbReference type="AlphaFoldDB" id="A0A2Z4LWE7"/>
<keyword evidence="2" id="KW-1185">Reference proteome</keyword>
<evidence type="ECO:0000313" key="2">
    <source>
        <dbReference type="Proteomes" id="UP000248536"/>
    </source>
</evidence>
<name>A0A2Z4LWE7_9FLAO</name>
<dbReference type="KEGG" id="spon:HME9304_03348"/>
<evidence type="ECO:0000313" key="1">
    <source>
        <dbReference type="EMBL" id="AWX46315.1"/>
    </source>
</evidence>
<dbReference type="RefSeq" id="WP_112379607.1">
    <property type="nucleotide sequence ID" value="NZ_CP030104.1"/>
</dbReference>
<dbReference type="PROSITE" id="PS51257">
    <property type="entry name" value="PROKAR_LIPOPROTEIN"/>
    <property type="match status" value="1"/>
</dbReference>
<proteinExistence type="predicted"/>
<dbReference type="Proteomes" id="UP000248536">
    <property type="component" value="Chromosome"/>
</dbReference>
<sequence>MTKKIGIGLFLLVFASCKFSNTLESDKKLSTKIETAFVAKDKKVDFSQFDGFNWNQLLILGPYLAVGHIEKGLGLDLSNIKENGIEYSDAFNLLIFIENGKSIKISEVSRSIGDFTPIGILIDKNEAIFQKTANGKITLVK</sequence>
<evidence type="ECO:0008006" key="3">
    <source>
        <dbReference type="Google" id="ProtNLM"/>
    </source>
</evidence>
<gene>
    <name evidence="1" type="ORF">HME9304_03348</name>
</gene>
<dbReference type="EMBL" id="CP030104">
    <property type="protein sequence ID" value="AWX46315.1"/>
    <property type="molecule type" value="Genomic_DNA"/>
</dbReference>
<accession>A0A2Z4LWE7</accession>